<dbReference type="EMBL" id="JACHMG010000001">
    <property type="protein sequence ID" value="MBB4687742.1"/>
    <property type="molecule type" value="Genomic_DNA"/>
</dbReference>
<sequence>MTTTGALFVLVAVALVLWPGVPPPRHLASSRWKWPTVRPSVVHSVAAAVGGLSIAVVAGIPVGLVAGAGAWWLLRRSRRARPPDDVAGRLRSAAVLDLLTACLRTGMPIPVALETVANGAPADTGKALRSTASLLALGAEPVSAWVPVRNCSGFEELAVAAARTARSGTALAATADELARRLRDGLDTEAEERAERAGVALALPVGLCFLPAFFALGVLPVVLGLAGRIGGLL</sequence>
<reference evidence="8 9" key="1">
    <citation type="submission" date="2020-08" db="EMBL/GenBank/DDBJ databases">
        <title>Sequencing the genomes of 1000 actinobacteria strains.</title>
        <authorList>
            <person name="Klenk H.-P."/>
        </authorList>
    </citation>
    <scope>NUCLEOTIDE SEQUENCE [LARGE SCALE GENOMIC DNA]</scope>
    <source>
        <strain evidence="8 9">DSM 45859</strain>
    </source>
</reference>
<evidence type="ECO:0000313" key="9">
    <source>
        <dbReference type="Proteomes" id="UP000581769"/>
    </source>
</evidence>
<comment type="caution">
    <text evidence="8">The sequence shown here is derived from an EMBL/GenBank/DDBJ whole genome shotgun (WGS) entry which is preliminary data.</text>
</comment>
<dbReference type="PANTHER" id="PTHR35007">
    <property type="entry name" value="INTEGRAL MEMBRANE PROTEIN-RELATED"/>
    <property type="match status" value="1"/>
</dbReference>
<evidence type="ECO:0000256" key="5">
    <source>
        <dbReference type="ARBA" id="ARBA00023136"/>
    </source>
</evidence>
<dbReference type="GO" id="GO:0005886">
    <property type="term" value="C:plasma membrane"/>
    <property type="evidence" value="ECO:0007669"/>
    <property type="project" value="UniProtKB-SubCell"/>
</dbReference>
<evidence type="ECO:0000259" key="7">
    <source>
        <dbReference type="Pfam" id="PF00482"/>
    </source>
</evidence>
<protein>
    <submittedName>
        <fullName evidence="8">Pilus assembly protein TadC</fullName>
    </submittedName>
</protein>
<evidence type="ECO:0000256" key="2">
    <source>
        <dbReference type="ARBA" id="ARBA00022475"/>
    </source>
</evidence>
<dbReference type="Pfam" id="PF00482">
    <property type="entry name" value="T2SSF"/>
    <property type="match status" value="1"/>
</dbReference>
<evidence type="ECO:0000256" key="3">
    <source>
        <dbReference type="ARBA" id="ARBA00022692"/>
    </source>
</evidence>
<evidence type="ECO:0000256" key="4">
    <source>
        <dbReference type="ARBA" id="ARBA00022989"/>
    </source>
</evidence>
<keyword evidence="4 6" id="KW-1133">Transmembrane helix</keyword>
<gene>
    <name evidence="8" type="ORF">BJY18_005227</name>
</gene>
<organism evidence="8 9">
    <name type="scientific">Amycolatopsis jiangsuensis</name>
    <dbReference type="NCBI Taxonomy" id="1181879"/>
    <lineage>
        <taxon>Bacteria</taxon>
        <taxon>Bacillati</taxon>
        <taxon>Actinomycetota</taxon>
        <taxon>Actinomycetes</taxon>
        <taxon>Pseudonocardiales</taxon>
        <taxon>Pseudonocardiaceae</taxon>
        <taxon>Amycolatopsis</taxon>
    </lineage>
</organism>
<evidence type="ECO:0000313" key="8">
    <source>
        <dbReference type="EMBL" id="MBB4687742.1"/>
    </source>
</evidence>
<name>A0A840J2U1_9PSEU</name>
<keyword evidence="9" id="KW-1185">Reference proteome</keyword>
<dbReference type="AlphaFoldDB" id="A0A840J2U1"/>
<evidence type="ECO:0000256" key="6">
    <source>
        <dbReference type="SAM" id="Phobius"/>
    </source>
</evidence>
<comment type="subcellular location">
    <subcellularLocation>
        <location evidence="1">Cell membrane</location>
        <topology evidence="1">Multi-pass membrane protein</topology>
    </subcellularLocation>
</comment>
<keyword evidence="3 6" id="KW-0812">Transmembrane</keyword>
<feature type="domain" description="Type II secretion system protein GspF" evidence="7">
    <location>
        <begin position="96"/>
        <end position="217"/>
    </location>
</feature>
<dbReference type="RefSeq" id="WP_184782540.1">
    <property type="nucleotide sequence ID" value="NZ_JACHMG010000001.1"/>
</dbReference>
<accession>A0A840J2U1</accession>
<feature type="transmembrane region" description="Helical" evidence="6">
    <location>
        <begin position="201"/>
        <end position="226"/>
    </location>
</feature>
<keyword evidence="2" id="KW-1003">Cell membrane</keyword>
<evidence type="ECO:0000256" key="1">
    <source>
        <dbReference type="ARBA" id="ARBA00004651"/>
    </source>
</evidence>
<dbReference type="Proteomes" id="UP000581769">
    <property type="component" value="Unassembled WGS sequence"/>
</dbReference>
<keyword evidence="5 6" id="KW-0472">Membrane</keyword>
<dbReference type="InterPro" id="IPR018076">
    <property type="entry name" value="T2SS_GspF_dom"/>
</dbReference>
<dbReference type="PANTHER" id="PTHR35007:SF3">
    <property type="entry name" value="POSSIBLE CONSERVED ALANINE RICH MEMBRANE PROTEIN"/>
    <property type="match status" value="1"/>
</dbReference>
<proteinExistence type="predicted"/>
<feature type="transmembrane region" description="Helical" evidence="6">
    <location>
        <begin position="51"/>
        <end position="74"/>
    </location>
</feature>